<dbReference type="KEGG" id="aper:A0U91_07080"/>
<protein>
    <recommendedName>
        <fullName evidence="1">HNH nuclease domain-containing protein</fullName>
    </recommendedName>
</protein>
<dbReference type="SMART" id="SM00507">
    <property type="entry name" value="HNHc"/>
    <property type="match status" value="1"/>
</dbReference>
<reference evidence="2 3" key="1">
    <citation type="submission" date="2016-03" db="EMBL/GenBank/DDBJ databases">
        <title>Acetic acid bacteria sequencing.</title>
        <authorList>
            <person name="Brandt J."/>
            <person name="Jakob F."/>
            <person name="Vogel R.F."/>
        </authorList>
    </citation>
    <scope>NUCLEOTIDE SEQUENCE [LARGE SCALE GENOMIC DNA]</scope>
    <source>
        <strain evidence="2 3">TMW2.1084</strain>
    </source>
</reference>
<dbReference type="Pfam" id="PF01844">
    <property type="entry name" value="HNH"/>
    <property type="match status" value="1"/>
</dbReference>
<organism evidence="2 3">
    <name type="scientific">Acetobacter persici</name>
    <dbReference type="NCBI Taxonomy" id="1076596"/>
    <lineage>
        <taxon>Bacteria</taxon>
        <taxon>Pseudomonadati</taxon>
        <taxon>Pseudomonadota</taxon>
        <taxon>Alphaproteobacteria</taxon>
        <taxon>Acetobacterales</taxon>
        <taxon>Acetobacteraceae</taxon>
        <taxon>Acetobacter</taxon>
    </lineage>
</organism>
<dbReference type="InterPro" id="IPR003615">
    <property type="entry name" value="HNH_nuc"/>
</dbReference>
<gene>
    <name evidence="2" type="ORF">A0U91_07080</name>
</gene>
<evidence type="ECO:0000313" key="3">
    <source>
        <dbReference type="Proteomes" id="UP000189055"/>
    </source>
</evidence>
<evidence type="ECO:0000313" key="2">
    <source>
        <dbReference type="EMBL" id="AQT04739.1"/>
    </source>
</evidence>
<name>A0A1U9LEC1_9PROT</name>
<dbReference type="Gene3D" id="1.10.30.50">
    <property type="match status" value="1"/>
</dbReference>
<dbReference type="GO" id="GO:0004519">
    <property type="term" value="F:endonuclease activity"/>
    <property type="evidence" value="ECO:0007669"/>
    <property type="project" value="InterPro"/>
</dbReference>
<dbReference type="AlphaFoldDB" id="A0A1U9LEC1"/>
<dbReference type="CDD" id="cd00085">
    <property type="entry name" value="HNHc"/>
    <property type="match status" value="1"/>
</dbReference>
<proteinExistence type="predicted"/>
<accession>A0A1U9LEC1</accession>
<dbReference type="GO" id="GO:0003676">
    <property type="term" value="F:nucleic acid binding"/>
    <property type="evidence" value="ECO:0007669"/>
    <property type="project" value="InterPro"/>
</dbReference>
<dbReference type="GO" id="GO:0008270">
    <property type="term" value="F:zinc ion binding"/>
    <property type="evidence" value="ECO:0007669"/>
    <property type="project" value="InterPro"/>
</dbReference>
<dbReference type="REBASE" id="191101">
    <property type="entry name" value="Ape1084ORF7080P"/>
</dbReference>
<feature type="domain" description="HNH nuclease" evidence="1">
    <location>
        <begin position="133"/>
        <end position="192"/>
    </location>
</feature>
<sequence>MNDFPKEFNEKSNAKTKTHFGINFHPETDDDLLMIISLISDNIFHKEKYLLNLNINRFVESDLKEKFQEFSSFDEMKNIDREIVPQMTADDEDFERKVNFFFINKHFLLDKPKGQESPSAQAVTVKKYIRDPKVAAYVLKVAEGICGYCEKTAPFNRVDGSPYLETHHIKPLAEGGADTVENCVALCPNCHRAIHSSGDRNKRLVKLMER</sequence>
<dbReference type="EMBL" id="CP014687">
    <property type="protein sequence ID" value="AQT04739.1"/>
    <property type="molecule type" value="Genomic_DNA"/>
</dbReference>
<dbReference type="Proteomes" id="UP000189055">
    <property type="component" value="Chromosome"/>
</dbReference>
<dbReference type="InterPro" id="IPR002711">
    <property type="entry name" value="HNH"/>
</dbReference>
<evidence type="ECO:0000259" key="1">
    <source>
        <dbReference type="SMART" id="SM00507"/>
    </source>
</evidence>